<dbReference type="CDD" id="cd04088">
    <property type="entry name" value="EFG_mtEFG_II"/>
    <property type="match status" value="1"/>
</dbReference>
<dbReference type="InterPro" id="IPR005225">
    <property type="entry name" value="Small_GTP-bd"/>
</dbReference>
<organism evidence="5">
    <name type="scientific">marine metagenome</name>
    <dbReference type="NCBI Taxonomy" id="408172"/>
    <lineage>
        <taxon>unclassified sequences</taxon>
        <taxon>metagenomes</taxon>
        <taxon>ecological metagenomes</taxon>
    </lineage>
</organism>
<dbReference type="CDD" id="cd01434">
    <property type="entry name" value="EFG_mtEFG1_IV"/>
    <property type="match status" value="1"/>
</dbReference>
<dbReference type="Pfam" id="PF00679">
    <property type="entry name" value="EFG_C"/>
    <property type="match status" value="1"/>
</dbReference>
<dbReference type="InterPro" id="IPR009000">
    <property type="entry name" value="Transl_B-barrel_sf"/>
</dbReference>
<dbReference type="PROSITE" id="PS51722">
    <property type="entry name" value="G_TR_2"/>
    <property type="match status" value="1"/>
</dbReference>
<dbReference type="NCBIfam" id="NF009891">
    <property type="entry name" value="PRK13351.1-1"/>
    <property type="match status" value="1"/>
</dbReference>
<feature type="region of interest" description="Disordered" evidence="3">
    <location>
        <begin position="673"/>
        <end position="692"/>
    </location>
</feature>
<dbReference type="EMBL" id="UINC01000729">
    <property type="protein sequence ID" value="SUZ60234.1"/>
    <property type="molecule type" value="Genomic_DNA"/>
</dbReference>
<dbReference type="InterPro" id="IPR047872">
    <property type="entry name" value="EFG_IV"/>
</dbReference>
<dbReference type="SUPFAM" id="SSF54211">
    <property type="entry name" value="Ribosomal protein S5 domain 2-like"/>
    <property type="match status" value="1"/>
</dbReference>
<evidence type="ECO:0000256" key="2">
    <source>
        <dbReference type="ARBA" id="ARBA00023134"/>
    </source>
</evidence>
<keyword evidence="1" id="KW-0547">Nucleotide-binding</keyword>
<evidence type="ECO:0000256" key="3">
    <source>
        <dbReference type="SAM" id="MobiDB-lite"/>
    </source>
</evidence>
<accession>A0A381P162</accession>
<dbReference type="PANTHER" id="PTHR43261:SF6">
    <property type="entry name" value="ELONGATION FACTOR G-LIKE PROTEIN"/>
    <property type="match status" value="1"/>
</dbReference>
<dbReference type="NCBIfam" id="NF009381">
    <property type="entry name" value="PRK12740.1-5"/>
    <property type="match status" value="1"/>
</dbReference>
<reference evidence="5" key="1">
    <citation type="submission" date="2018-05" db="EMBL/GenBank/DDBJ databases">
        <authorList>
            <person name="Lanie J.A."/>
            <person name="Ng W.-L."/>
            <person name="Kazmierczak K.M."/>
            <person name="Andrzejewski T.M."/>
            <person name="Davidsen T.M."/>
            <person name="Wayne K.J."/>
            <person name="Tettelin H."/>
            <person name="Glass J.I."/>
            <person name="Rusch D."/>
            <person name="Podicherti R."/>
            <person name="Tsui H.-C.T."/>
            <person name="Winkler M.E."/>
        </authorList>
    </citation>
    <scope>NUCLEOTIDE SEQUENCE</scope>
</reference>
<dbReference type="InterPro" id="IPR035647">
    <property type="entry name" value="EFG_III/V"/>
</dbReference>
<dbReference type="CDD" id="cd04170">
    <property type="entry name" value="EF-G_bact"/>
    <property type="match status" value="1"/>
</dbReference>
<dbReference type="SUPFAM" id="SSF54980">
    <property type="entry name" value="EF-G C-terminal domain-like"/>
    <property type="match status" value="2"/>
</dbReference>
<dbReference type="Gene3D" id="3.30.70.240">
    <property type="match status" value="1"/>
</dbReference>
<dbReference type="InterPro" id="IPR000640">
    <property type="entry name" value="EFG_V-like"/>
</dbReference>
<gene>
    <name evidence="5" type="ORF">METZ01_LOCUS13088</name>
</gene>
<dbReference type="InterPro" id="IPR053905">
    <property type="entry name" value="EF-G-like_DII"/>
</dbReference>
<dbReference type="NCBIfam" id="TIGR00231">
    <property type="entry name" value="small_GTP"/>
    <property type="match status" value="1"/>
</dbReference>
<dbReference type="SMART" id="SM00889">
    <property type="entry name" value="EFG_IV"/>
    <property type="match status" value="1"/>
</dbReference>
<dbReference type="Gene3D" id="3.30.70.870">
    <property type="entry name" value="Elongation Factor G (Translational Gtpase), domain 3"/>
    <property type="match status" value="1"/>
</dbReference>
<protein>
    <recommendedName>
        <fullName evidence="4">Tr-type G domain-containing protein</fullName>
    </recommendedName>
</protein>
<dbReference type="Pfam" id="PF00009">
    <property type="entry name" value="GTP_EFTU"/>
    <property type="match status" value="1"/>
</dbReference>
<dbReference type="InterPro" id="IPR009022">
    <property type="entry name" value="EFG_III"/>
</dbReference>
<evidence type="ECO:0000256" key="1">
    <source>
        <dbReference type="ARBA" id="ARBA00022741"/>
    </source>
</evidence>
<dbReference type="FunFam" id="3.30.70.240:FF:000001">
    <property type="entry name" value="Elongation factor G"/>
    <property type="match status" value="1"/>
</dbReference>
<dbReference type="InterPro" id="IPR000795">
    <property type="entry name" value="T_Tr_GTP-bd_dom"/>
</dbReference>
<dbReference type="InterPro" id="IPR014721">
    <property type="entry name" value="Ribsml_uS5_D2-typ_fold_subgr"/>
</dbReference>
<dbReference type="InterPro" id="IPR041095">
    <property type="entry name" value="EFG_II"/>
</dbReference>
<dbReference type="SUPFAM" id="SSF52540">
    <property type="entry name" value="P-loop containing nucleoside triphosphate hydrolases"/>
    <property type="match status" value="1"/>
</dbReference>
<sequence>MKRYQSSDIRNFAIVGHGAAGKTCLAESMLMLGGETNRLGKIEDGSTISDYHPGEKTRQISIHATPLHLEWMDKKFNMIDTPGYSDFIGEAAGSLNVVDLAVITIHAVNGVEVGTETMWNQATKLGIPKMLVINGLDREHTRFDEILAQAKRRFGNNVFPMQLPVNAGPGYNQNIDVLRTELITYVNDGSGKMTESELPEDFEAKVKELHEVLIEYVAESDDSLLEKFFDQGSLSEEEMRGGIHQAIQDQTFIPLFCTSATSNIGVARLCDFISKYGSSPDDRKMVIAHDESGNEVEVSLNGSETVLQIFKTMTESHTGELSLFRVYSGQVKIGTDYYNSDRNTNERFGQMFILNGKNRTQVDQLSAGDIAGVVKLKNTHTGNTLCSGKHVTLPPMNFPNPNIHAAIVPTAKGDEEKLAIGLATLHEEDPTFIYRVDSEVKQTIISGQGELHLRVTTERLKRRFGIEIELEKPKVPFRETILGNGQAKYRHKKQSGGAGQFAEVWMRIEPKQRGDGVEFTHSLVGQNVDRVFVPSVEKGVKTACADGIIAGCKVVDLKVDFYDGKMHPVDSKDIAFQTAGKHAFREAFLGAKPCLLEPIMDIEVTIPEDFMGDIMGDISGKRGKIMGMDADGKFQVIKAQLPQAELYNYATTVRSLTGGRGIHAESFSHYEKMPKDQQNKVIKDRKNDDGES</sequence>
<evidence type="ECO:0000259" key="4">
    <source>
        <dbReference type="PROSITE" id="PS51722"/>
    </source>
</evidence>
<dbReference type="PANTHER" id="PTHR43261">
    <property type="entry name" value="TRANSLATION ELONGATION FACTOR G-RELATED"/>
    <property type="match status" value="1"/>
</dbReference>
<dbReference type="GO" id="GO:0003924">
    <property type="term" value="F:GTPase activity"/>
    <property type="evidence" value="ECO:0007669"/>
    <property type="project" value="InterPro"/>
</dbReference>
<dbReference type="Pfam" id="PF22042">
    <property type="entry name" value="EF-G_D2"/>
    <property type="match status" value="1"/>
</dbReference>
<dbReference type="Pfam" id="PF03764">
    <property type="entry name" value="EFG_IV"/>
    <property type="match status" value="1"/>
</dbReference>
<dbReference type="InterPro" id="IPR005517">
    <property type="entry name" value="Transl_elong_EFG/EF2_IV"/>
</dbReference>
<evidence type="ECO:0000313" key="5">
    <source>
        <dbReference type="EMBL" id="SUZ60234.1"/>
    </source>
</evidence>
<dbReference type="GO" id="GO:0005525">
    <property type="term" value="F:GTP binding"/>
    <property type="evidence" value="ECO:0007669"/>
    <property type="project" value="UniProtKB-KW"/>
</dbReference>
<dbReference type="GO" id="GO:0032790">
    <property type="term" value="P:ribosome disassembly"/>
    <property type="evidence" value="ECO:0007669"/>
    <property type="project" value="TreeGrafter"/>
</dbReference>
<dbReference type="InterPro" id="IPR020568">
    <property type="entry name" value="Ribosomal_Su5_D2-typ_SF"/>
</dbReference>
<dbReference type="Gene3D" id="3.40.50.300">
    <property type="entry name" value="P-loop containing nucleotide triphosphate hydrolases"/>
    <property type="match status" value="1"/>
</dbReference>
<dbReference type="AlphaFoldDB" id="A0A381P162"/>
<proteinExistence type="predicted"/>
<dbReference type="GO" id="GO:0003746">
    <property type="term" value="F:translation elongation factor activity"/>
    <property type="evidence" value="ECO:0007669"/>
    <property type="project" value="InterPro"/>
</dbReference>
<dbReference type="Pfam" id="PF14492">
    <property type="entry name" value="EFG_III"/>
    <property type="match status" value="1"/>
</dbReference>
<feature type="domain" description="Tr-type G" evidence="4">
    <location>
        <begin position="7"/>
        <end position="281"/>
    </location>
</feature>
<dbReference type="CDD" id="cd16262">
    <property type="entry name" value="EFG_III"/>
    <property type="match status" value="1"/>
</dbReference>
<dbReference type="Gene3D" id="2.40.30.10">
    <property type="entry name" value="Translation factors"/>
    <property type="match status" value="1"/>
</dbReference>
<dbReference type="Gene3D" id="3.30.230.10">
    <property type="match status" value="1"/>
</dbReference>
<keyword evidence="2" id="KW-0342">GTP-binding</keyword>
<dbReference type="InterPro" id="IPR035649">
    <property type="entry name" value="EFG_V"/>
</dbReference>
<dbReference type="InterPro" id="IPR027417">
    <property type="entry name" value="P-loop_NTPase"/>
</dbReference>
<dbReference type="CDD" id="cd03713">
    <property type="entry name" value="EFG_mtEFG_C"/>
    <property type="match status" value="1"/>
</dbReference>
<dbReference type="SUPFAM" id="SSF50447">
    <property type="entry name" value="Translation proteins"/>
    <property type="match status" value="1"/>
</dbReference>
<dbReference type="SMART" id="SM00838">
    <property type="entry name" value="EFG_C"/>
    <property type="match status" value="1"/>
</dbReference>
<name>A0A381P162_9ZZZZ</name>